<gene>
    <name evidence="4" type="ORF">BJI67_11780</name>
</gene>
<name>A0A1D8K9J0_9GAMM</name>
<dbReference type="PROSITE" id="PS50887">
    <property type="entry name" value="GGDEF"/>
    <property type="match status" value="1"/>
</dbReference>
<dbReference type="PANTHER" id="PTHR33525:SF3">
    <property type="entry name" value="RIBONUCLEASE Y"/>
    <property type="match status" value="1"/>
</dbReference>
<dbReference type="PANTHER" id="PTHR33525">
    <property type="match status" value="1"/>
</dbReference>
<dbReference type="KEGG" id="aaeo:BJI67_11780"/>
<feature type="domain" description="HDOD" evidence="3">
    <location>
        <begin position="1"/>
        <end position="95"/>
    </location>
</feature>
<keyword evidence="5" id="KW-1185">Reference proteome</keyword>
<dbReference type="Proteomes" id="UP000095342">
    <property type="component" value="Chromosome"/>
</dbReference>
<dbReference type="SMART" id="SM00267">
    <property type="entry name" value="GGDEF"/>
    <property type="match status" value="1"/>
</dbReference>
<accession>A0A1D8K9J0</accession>
<dbReference type="EMBL" id="CP017448">
    <property type="protein sequence ID" value="AOV17648.1"/>
    <property type="molecule type" value="Genomic_DNA"/>
</dbReference>
<dbReference type="PROSITE" id="PS51833">
    <property type="entry name" value="HDOD"/>
    <property type="match status" value="1"/>
</dbReference>
<dbReference type="InterPro" id="IPR029787">
    <property type="entry name" value="Nucleotide_cyclase"/>
</dbReference>
<feature type="domain" description="GGDEF" evidence="2">
    <location>
        <begin position="247"/>
        <end position="379"/>
    </location>
</feature>
<dbReference type="SUPFAM" id="SSF55073">
    <property type="entry name" value="Nucleotide cyclase"/>
    <property type="match status" value="1"/>
</dbReference>
<evidence type="ECO:0000313" key="5">
    <source>
        <dbReference type="Proteomes" id="UP000095342"/>
    </source>
</evidence>
<dbReference type="Pfam" id="PF08668">
    <property type="entry name" value="HDOD"/>
    <property type="match status" value="1"/>
</dbReference>
<dbReference type="InterPro" id="IPR052340">
    <property type="entry name" value="RNase_Y/CdgJ"/>
</dbReference>
<proteinExistence type="predicted"/>
<evidence type="ECO:0000313" key="4">
    <source>
        <dbReference type="EMBL" id="AOV17648.1"/>
    </source>
</evidence>
<reference evidence="4 5" key="1">
    <citation type="submission" date="2016-09" db="EMBL/GenBank/DDBJ databases">
        <title>Acidihalobacter prosperus V6 (DSM14174).</title>
        <authorList>
            <person name="Khaleque H.N."/>
            <person name="Ramsay J.P."/>
            <person name="Murphy R.J.T."/>
            <person name="Kaksonen A.H."/>
            <person name="Boxall N.J."/>
            <person name="Watkin E.L.J."/>
        </authorList>
    </citation>
    <scope>NUCLEOTIDE SEQUENCE [LARGE SCALE GENOMIC DNA]</scope>
    <source>
        <strain evidence="4 5">V6</strain>
    </source>
</reference>
<dbReference type="Gene3D" id="1.10.3210.10">
    <property type="entry name" value="Hypothetical protein af1432"/>
    <property type="match status" value="1"/>
</dbReference>
<feature type="region of interest" description="Disordered" evidence="1">
    <location>
        <begin position="200"/>
        <end position="223"/>
    </location>
</feature>
<dbReference type="Gene3D" id="3.30.70.270">
    <property type="match status" value="1"/>
</dbReference>
<dbReference type="InterPro" id="IPR000160">
    <property type="entry name" value="GGDEF_dom"/>
</dbReference>
<dbReference type="InterPro" id="IPR043128">
    <property type="entry name" value="Rev_trsase/Diguanyl_cyclase"/>
</dbReference>
<dbReference type="Pfam" id="PF00990">
    <property type="entry name" value="GGDEF"/>
    <property type="match status" value="1"/>
</dbReference>
<evidence type="ECO:0000259" key="2">
    <source>
        <dbReference type="PROSITE" id="PS50887"/>
    </source>
</evidence>
<protein>
    <recommendedName>
        <fullName evidence="6">HDOD domain-containing protein</fullName>
    </recommendedName>
</protein>
<dbReference type="SUPFAM" id="SSF109604">
    <property type="entry name" value="HD-domain/PDEase-like"/>
    <property type="match status" value="1"/>
</dbReference>
<dbReference type="AlphaFoldDB" id="A0A1D8K9J0"/>
<dbReference type="InterPro" id="IPR013976">
    <property type="entry name" value="HDOD"/>
</dbReference>
<organism evidence="4 5">
    <name type="scientific">Acidihalobacter aeolianus</name>
    <dbReference type="NCBI Taxonomy" id="2792603"/>
    <lineage>
        <taxon>Bacteria</taxon>
        <taxon>Pseudomonadati</taxon>
        <taxon>Pseudomonadota</taxon>
        <taxon>Gammaproteobacteria</taxon>
        <taxon>Chromatiales</taxon>
        <taxon>Ectothiorhodospiraceae</taxon>
        <taxon>Acidihalobacter</taxon>
    </lineage>
</organism>
<sequence>MSALVARALAVQLQVHEPEVFFQAGVLQDIGQLVLEKSDPDLYADILRRTKSHEKLVTEETNVLGFDHAQVGAHLLKRWGISEKLCQAVRCSHHAQPQRDDGIGQLDNCVYLSRNLAEFWLSVDGGKVDIRAVAQETEALLGLTPEDFHQTQARIAEWIPQYADMFDVSLNSPGILAALLQRSDECELLLPASIETAEPLSQPLTRPRPVMHQNTAPRPSGPPDLLDERHLLAILKHEFEAARLGGWPLSVCRLSLDTLKEVRERQGGEACEKMQWDAAQYIRNQLRPTDFVSSAPKNGIALVLPGTGADNAEVVTERLRIGSPGLPQNTRFSIGVFTYVEDSPDGCGIEGVRDLLAAADRANYVARVMGGNRTFRYRCV</sequence>
<evidence type="ECO:0008006" key="6">
    <source>
        <dbReference type="Google" id="ProtNLM"/>
    </source>
</evidence>
<evidence type="ECO:0000259" key="3">
    <source>
        <dbReference type="PROSITE" id="PS51833"/>
    </source>
</evidence>
<evidence type="ECO:0000256" key="1">
    <source>
        <dbReference type="SAM" id="MobiDB-lite"/>
    </source>
</evidence>